<evidence type="ECO:0000313" key="2">
    <source>
        <dbReference type="EMBL" id="TKB56598.1"/>
    </source>
</evidence>
<dbReference type="OrthoDB" id="6266016at2"/>
<dbReference type="EMBL" id="SWCJ01000003">
    <property type="protein sequence ID" value="TKB56598.1"/>
    <property type="molecule type" value="Genomic_DNA"/>
</dbReference>
<evidence type="ECO:0000313" key="3">
    <source>
        <dbReference type="Proteomes" id="UP000305675"/>
    </source>
</evidence>
<gene>
    <name evidence="2" type="ORF">FCL42_05545</name>
</gene>
<name>A0A4U1BR19_9GAMM</name>
<dbReference type="RefSeq" id="WP_136862402.1">
    <property type="nucleotide sequence ID" value="NZ_SWCJ01000003.1"/>
</dbReference>
<feature type="transmembrane region" description="Helical" evidence="1">
    <location>
        <begin position="38"/>
        <end position="58"/>
    </location>
</feature>
<keyword evidence="3" id="KW-1185">Reference proteome</keyword>
<protein>
    <submittedName>
        <fullName evidence="2">Uncharacterized protein</fullName>
    </submittedName>
</protein>
<proteinExistence type="predicted"/>
<keyword evidence="1" id="KW-0812">Transmembrane</keyword>
<feature type="transmembrane region" description="Helical" evidence="1">
    <location>
        <begin position="70"/>
        <end position="91"/>
    </location>
</feature>
<feature type="transmembrane region" description="Helical" evidence="1">
    <location>
        <begin position="12"/>
        <end position="32"/>
    </location>
</feature>
<accession>A0A4U1BR19</accession>
<keyword evidence="1" id="KW-0472">Membrane</keyword>
<sequence>MLQWYPNSYRIGVAPLITLGMVFFAVLMRAFIPEGSMALQWPLNIAMGAIALCHLYLLIDDSVMKRSDALIYALVHLCLAFTVWIFALVVVSGKDIF</sequence>
<reference evidence="2 3" key="1">
    <citation type="submission" date="2019-04" db="EMBL/GenBank/DDBJ databases">
        <authorList>
            <person name="Hwang J.C."/>
        </authorList>
    </citation>
    <scope>NUCLEOTIDE SEQUENCE [LARGE SCALE GENOMIC DNA]</scope>
    <source>
        <strain evidence="2 3">IMCC35002</strain>
    </source>
</reference>
<keyword evidence="1" id="KW-1133">Transmembrane helix</keyword>
<comment type="caution">
    <text evidence="2">The sequence shown here is derived from an EMBL/GenBank/DDBJ whole genome shotgun (WGS) entry which is preliminary data.</text>
</comment>
<dbReference type="AlphaFoldDB" id="A0A4U1BR19"/>
<evidence type="ECO:0000256" key="1">
    <source>
        <dbReference type="SAM" id="Phobius"/>
    </source>
</evidence>
<organism evidence="2 3">
    <name type="scientific">Ferrimonas aestuarii</name>
    <dbReference type="NCBI Taxonomy" id="2569539"/>
    <lineage>
        <taxon>Bacteria</taxon>
        <taxon>Pseudomonadati</taxon>
        <taxon>Pseudomonadota</taxon>
        <taxon>Gammaproteobacteria</taxon>
        <taxon>Alteromonadales</taxon>
        <taxon>Ferrimonadaceae</taxon>
        <taxon>Ferrimonas</taxon>
    </lineage>
</organism>
<dbReference type="Proteomes" id="UP000305675">
    <property type="component" value="Unassembled WGS sequence"/>
</dbReference>